<accession>A0ABZ2HN35</accession>
<protein>
    <submittedName>
        <fullName evidence="1">Alpha/beta fold hydrolase</fullName>
    </submittedName>
</protein>
<dbReference type="EMBL" id="CP146069">
    <property type="protein sequence ID" value="WWR47356.1"/>
    <property type="molecule type" value="Genomic_DNA"/>
</dbReference>
<sequence length="331" mass="37460">MDYFFSVRGRSGDGYSNSLGGAKYLAVPGNVRRAKRSHEIPRTAFFKAVQNEAGATELDKGNIVFFVHGFNTDQWDMLERHRKIRDGLKAHGFRGCVVSFDWPSDGSVLGYNADRRDARLAADRLFKDGITHVARAQEPDCRYNIHLLAHSMGCFLVREAFDFADDDHATAQQSWTVSQIAFVAADISSKSMTRGNPKSSSLFRRCTRLTTYYSPFDDILSISETKRIGVSRRLGRVGLPDDRSQKAVNLYCGKYFDDHRAQFGASPGISHRWYFEAPRFYEDLFHTFDGKLDRNVIPTRGITDHWNLALTSRFPAPDPAPRPDPVPGHDR</sequence>
<dbReference type="Proteomes" id="UP001364156">
    <property type="component" value="Chromosome"/>
</dbReference>
<dbReference type="Pfam" id="PF05990">
    <property type="entry name" value="DUF900"/>
    <property type="match status" value="1"/>
</dbReference>
<dbReference type="Gene3D" id="3.40.50.1820">
    <property type="entry name" value="alpha/beta hydrolase"/>
    <property type="match status" value="1"/>
</dbReference>
<reference evidence="1 2" key="1">
    <citation type="submission" date="2023-10" db="EMBL/GenBank/DDBJ databases">
        <title>Roseovarius strain S88 nov., isolated from a marine algae.</title>
        <authorList>
            <person name="Lee M.W."/>
            <person name="Lee J.K."/>
            <person name="Kim J.M."/>
            <person name="Choi D.G."/>
            <person name="Baek J.H."/>
            <person name="Bayburt H."/>
            <person name="Jung J.J."/>
            <person name="Han D.M."/>
            <person name="Jeon C.O."/>
        </authorList>
    </citation>
    <scope>NUCLEOTIDE SEQUENCE [LARGE SCALE GENOMIC DNA]</scope>
    <source>
        <strain evidence="1 2">S88</strain>
    </source>
</reference>
<evidence type="ECO:0000313" key="1">
    <source>
        <dbReference type="EMBL" id="WWR47356.1"/>
    </source>
</evidence>
<proteinExistence type="predicted"/>
<dbReference type="RefSeq" id="WP_338550184.1">
    <property type="nucleotide sequence ID" value="NZ_CP146069.1"/>
</dbReference>
<keyword evidence="1" id="KW-0378">Hydrolase</keyword>
<keyword evidence="2" id="KW-1185">Reference proteome</keyword>
<dbReference type="GO" id="GO:0016787">
    <property type="term" value="F:hydrolase activity"/>
    <property type="evidence" value="ECO:0007669"/>
    <property type="project" value="UniProtKB-KW"/>
</dbReference>
<dbReference type="SUPFAM" id="SSF53474">
    <property type="entry name" value="alpha/beta-Hydrolases"/>
    <property type="match status" value="1"/>
</dbReference>
<gene>
    <name evidence="1" type="ORF">RZ517_04015</name>
</gene>
<evidence type="ECO:0000313" key="2">
    <source>
        <dbReference type="Proteomes" id="UP001364156"/>
    </source>
</evidence>
<dbReference type="InterPro" id="IPR010297">
    <property type="entry name" value="DUF900_hydrolase"/>
</dbReference>
<dbReference type="InterPro" id="IPR029058">
    <property type="entry name" value="AB_hydrolase_fold"/>
</dbReference>
<name>A0ABZ2HN35_9RHOB</name>
<organism evidence="1 2">
    <name type="scientific">Roseovarius phycicola</name>
    <dbReference type="NCBI Taxonomy" id="3080976"/>
    <lineage>
        <taxon>Bacteria</taxon>
        <taxon>Pseudomonadati</taxon>
        <taxon>Pseudomonadota</taxon>
        <taxon>Alphaproteobacteria</taxon>
        <taxon>Rhodobacterales</taxon>
        <taxon>Roseobacteraceae</taxon>
        <taxon>Roseovarius</taxon>
    </lineage>
</organism>